<comment type="caution">
    <text evidence="1">The sequence shown here is derived from an EMBL/GenBank/DDBJ whole genome shotgun (WGS) entry which is preliminary data.</text>
</comment>
<dbReference type="EMBL" id="BTSX01000003">
    <property type="protein sequence ID" value="GMS90473.1"/>
    <property type="molecule type" value="Genomic_DNA"/>
</dbReference>
<proteinExistence type="predicted"/>
<name>A0AAV5T8L7_9BILA</name>
<evidence type="ECO:0000313" key="1">
    <source>
        <dbReference type="EMBL" id="GMS90473.1"/>
    </source>
</evidence>
<accession>A0AAV5T8L7</accession>
<dbReference type="AlphaFoldDB" id="A0AAV5T8L7"/>
<organism evidence="1 2">
    <name type="scientific">Pristionchus entomophagus</name>
    <dbReference type="NCBI Taxonomy" id="358040"/>
    <lineage>
        <taxon>Eukaryota</taxon>
        <taxon>Metazoa</taxon>
        <taxon>Ecdysozoa</taxon>
        <taxon>Nematoda</taxon>
        <taxon>Chromadorea</taxon>
        <taxon>Rhabditida</taxon>
        <taxon>Rhabditina</taxon>
        <taxon>Diplogasteromorpha</taxon>
        <taxon>Diplogasteroidea</taxon>
        <taxon>Neodiplogasteridae</taxon>
        <taxon>Pristionchus</taxon>
    </lineage>
</organism>
<keyword evidence="2" id="KW-1185">Reference proteome</keyword>
<dbReference type="Proteomes" id="UP001432027">
    <property type="component" value="Unassembled WGS sequence"/>
</dbReference>
<dbReference type="PANTHER" id="PTHR10974">
    <property type="entry name" value="FI08016P-RELATED"/>
    <property type="match status" value="1"/>
</dbReference>
<dbReference type="GO" id="GO:0005615">
    <property type="term" value="C:extracellular space"/>
    <property type="evidence" value="ECO:0007669"/>
    <property type="project" value="TreeGrafter"/>
</dbReference>
<dbReference type="PANTHER" id="PTHR10974:SF75">
    <property type="entry name" value="SULFATASE DOMAIN-CONTAINING PROTEIN"/>
    <property type="match status" value="1"/>
</dbReference>
<dbReference type="InterPro" id="IPR004245">
    <property type="entry name" value="DUF229"/>
</dbReference>
<protein>
    <submittedName>
        <fullName evidence="1">Uncharacterized protein</fullName>
    </submittedName>
</protein>
<gene>
    <name evidence="1" type="ORF">PENTCL1PPCAC_12648</name>
</gene>
<reference evidence="1" key="1">
    <citation type="submission" date="2023-10" db="EMBL/GenBank/DDBJ databases">
        <title>Genome assembly of Pristionchus species.</title>
        <authorList>
            <person name="Yoshida K."/>
            <person name="Sommer R.J."/>
        </authorList>
    </citation>
    <scope>NUCLEOTIDE SEQUENCE</scope>
    <source>
        <strain evidence="1">RS0144</strain>
    </source>
</reference>
<feature type="non-terminal residue" evidence="1">
    <location>
        <position position="1"/>
    </location>
</feature>
<evidence type="ECO:0000313" key="2">
    <source>
        <dbReference type="Proteomes" id="UP001432027"/>
    </source>
</evidence>
<dbReference type="Pfam" id="PF02995">
    <property type="entry name" value="DUF229"/>
    <property type="match status" value="1"/>
</dbReference>
<sequence>SGERSCRTLPIPFQFCLCEWDKTKSKRGNLNKEIGNGAVTQLNKKLEEEKIADRCETYTLKETLDVLIYDQGN</sequence>
<feature type="non-terminal residue" evidence="1">
    <location>
        <position position="73"/>
    </location>
</feature>